<dbReference type="Pfam" id="PF09273">
    <property type="entry name" value="Rubis-subs-bind"/>
    <property type="match status" value="1"/>
</dbReference>
<dbReference type="AlphaFoldDB" id="A0A7J7P5K2"/>
<feature type="region of interest" description="Disordered" evidence="4">
    <location>
        <begin position="1"/>
        <end position="24"/>
    </location>
</feature>
<dbReference type="Proteomes" id="UP000541444">
    <property type="component" value="Unassembled WGS sequence"/>
</dbReference>
<dbReference type="GO" id="GO:0016279">
    <property type="term" value="F:protein-lysine N-methyltransferase activity"/>
    <property type="evidence" value="ECO:0007669"/>
    <property type="project" value="TreeGrafter"/>
</dbReference>
<evidence type="ECO:0000313" key="7">
    <source>
        <dbReference type="Proteomes" id="UP000541444"/>
    </source>
</evidence>
<dbReference type="Gene3D" id="3.90.1420.10">
    <property type="entry name" value="Rubisco LSMT, substrate-binding domain"/>
    <property type="match status" value="1"/>
</dbReference>
<protein>
    <recommendedName>
        <fullName evidence="5">Rubisco LSMT substrate-binding domain-containing protein</fullName>
    </recommendedName>
</protein>
<feature type="compositionally biased region" description="Basic and acidic residues" evidence="4">
    <location>
        <begin position="8"/>
        <end position="24"/>
    </location>
</feature>
<accession>A0A7J7P5K2</accession>
<evidence type="ECO:0000256" key="3">
    <source>
        <dbReference type="ARBA" id="ARBA00022691"/>
    </source>
</evidence>
<feature type="domain" description="Rubisco LSMT substrate-binding" evidence="5">
    <location>
        <begin position="133"/>
        <end position="298"/>
    </location>
</feature>
<evidence type="ECO:0000256" key="4">
    <source>
        <dbReference type="SAM" id="MobiDB-lite"/>
    </source>
</evidence>
<dbReference type="InterPro" id="IPR015353">
    <property type="entry name" value="Rubisco_LSMT_subst-bd"/>
</dbReference>
<dbReference type="InterPro" id="IPR036464">
    <property type="entry name" value="Rubisco_LSMT_subst-bd_sf"/>
</dbReference>
<evidence type="ECO:0000313" key="6">
    <source>
        <dbReference type="EMBL" id="KAF6174603.1"/>
    </source>
</evidence>
<gene>
    <name evidence="6" type="ORF">GIB67_006255</name>
</gene>
<dbReference type="PANTHER" id="PTHR13271:SF91">
    <property type="entry name" value="PROTEIN SET DOMAIN GROUP 40"/>
    <property type="match status" value="1"/>
</dbReference>
<dbReference type="InterPro" id="IPR050600">
    <property type="entry name" value="SETD3_SETD6_MTase"/>
</dbReference>
<dbReference type="SUPFAM" id="SSF81822">
    <property type="entry name" value="RuBisCo LSMT C-terminal, substrate-binding domain"/>
    <property type="match status" value="1"/>
</dbReference>
<dbReference type="EMBL" id="JACGCM010000252">
    <property type="protein sequence ID" value="KAF6174603.1"/>
    <property type="molecule type" value="Genomic_DNA"/>
</dbReference>
<organism evidence="6 7">
    <name type="scientific">Kingdonia uniflora</name>
    <dbReference type="NCBI Taxonomy" id="39325"/>
    <lineage>
        <taxon>Eukaryota</taxon>
        <taxon>Viridiplantae</taxon>
        <taxon>Streptophyta</taxon>
        <taxon>Embryophyta</taxon>
        <taxon>Tracheophyta</taxon>
        <taxon>Spermatophyta</taxon>
        <taxon>Magnoliopsida</taxon>
        <taxon>Ranunculales</taxon>
        <taxon>Circaeasteraceae</taxon>
        <taxon>Kingdonia</taxon>
    </lineage>
</organism>
<reference evidence="6 7" key="1">
    <citation type="journal article" date="2020" name="IScience">
        <title>Genome Sequencing of the Endangered Kingdonia uniflora (Circaeasteraceae, Ranunculales) Reveals Potential Mechanisms of Evolutionary Specialization.</title>
        <authorList>
            <person name="Sun Y."/>
            <person name="Deng T."/>
            <person name="Zhang A."/>
            <person name="Moore M.J."/>
            <person name="Landis J.B."/>
            <person name="Lin N."/>
            <person name="Zhang H."/>
            <person name="Zhang X."/>
            <person name="Huang J."/>
            <person name="Zhang X."/>
            <person name="Sun H."/>
            <person name="Wang H."/>
        </authorList>
    </citation>
    <scope>NUCLEOTIDE SEQUENCE [LARGE SCALE GENOMIC DNA]</scope>
    <source>
        <strain evidence="6">TB1705</strain>
        <tissue evidence="6">Leaf</tissue>
    </source>
</reference>
<sequence length="316" mass="35566">MRTKKKKVAEERDEGSKEEDKYSSDVESVEERSVIGKSMNLMLNLRIDFKIKILVFDGLIDAESIAIGYDTVAVGSHTVIVGFGTVVVGSGTVVVERLVSLFCLVLLSYGMYTNLELLEHYGFLLNDNSNEKLFIQLKSDIISNSYSKDSLYIQQDGKPSFALLSALRLWATPPNRRKSVCHLAYSGLQVSQDNEILVMRYLGNKCSIMLKRLPSSIEEDILLLRFIGEMLDDNPLAQEVEKMLAVACGAQIHDFFVANGLEKGGNCFEFFPLTKKARGSMERWKLAVQWRLSHKQILVCCVSYCTQIIKILSPQQ</sequence>
<dbReference type="GO" id="GO:0032259">
    <property type="term" value="P:methylation"/>
    <property type="evidence" value="ECO:0007669"/>
    <property type="project" value="UniProtKB-KW"/>
</dbReference>
<evidence type="ECO:0000259" key="5">
    <source>
        <dbReference type="Pfam" id="PF09273"/>
    </source>
</evidence>
<keyword evidence="3" id="KW-0949">S-adenosyl-L-methionine</keyword>
<keyword evidence="1" id="KW-0489">Methyltransferase</keyword>
<proteinExistence type="predicted"/>
<evidence type="ECO:0000256" key="1">
    <source>
        <dbReference type="ARBA" id="ARBA00022603"/>
    </source>
</evidence>
<dbReference type="OrthoDB" id="441812at2759"/>
<name>A0A7J7P5K2_9MAGN</name>
<keyword evidence="2" id="KW-0808">Transferase</keyword>
<comment type="caution">
    <text evidence="6">The sequence shown here is derived from an EMBL/GenBank/DDBJ whole genome shotgun (WGS) entry which is preliminary data.</text>
</comment>
<evidence type="ECO:0000256" key="2">
    <source>
        <dbReference type="ARBA" id="ARBA00022679"/>
    </source>
</evidence>
<dbReference type="PANTHER" id="PTHR13271">
    <property type="entry name" value="UNCHARACTERIZED PUTATIVE METHYLTRANSFERASE"/>
    <property type="match status" value="1"/>
</dbReference>
<keyword evidence="7" id="KW-1185">Reference proteome</keyword>